<dbReference type="GO" id="GO:0005506">
    <property type="term" value="F:iron ion binding"/>
    <property type="evidence" value="ECO:0007669"/>
    <property type="project" value="InterPro"/>
</dbReference>
<dbReference type="PANTHER" id="PTHR47950">
    <property type="entry name" value="CYTOCHROME P450, FAMILY 76, SUBFAMILY C, POLYPEPTIDE 5-RELATED"/>
    <property type="match status" value="1"/>
</dbReference>
<comment type="similarity">
    <text evidence="1">Belongs to the cytochrome P450 family.</text>
</comment>
<name>A0AAP0IH07_9MAGN</name>
<evidence type="ECO:0000313" key="2">
    <source>
        <dbReference type="EMBL" id="KAK9114858.1"/>
    </source>
</evidence>
<keyword evidence="3" id="KW-1185">Reference proteome</keyword>
<dbReference type="AlphaFoldDB" id="A0AAP0IH07"/>
<dbReference type="InterPro" id="IPR001128">
    <property type="entry name" value="Cyt_P450"/>
</dbReference>
<dbReference type="EMBL" id="JBBNAF010000009">
    <property type="protein sequence ID" value="KAK9114858.1"/>
    <property type="molecule type" value="Genomic_DNA"/>
</dbReference>
<dbReference type="GO" id="GO:0044550">
    <property type="term" value="P:secondary metabolite biosynthetic process"/>
    <property type="evidence" value="ECO:0007669"/>
    <property type="project" value="UniProtKB-ARBA"/>
</dbReference>
<sequence length="127" mass="14300">MVIKEILRLHPGAPILIPRESTEDVVINEYCIPKKSRVLVNIWAVERDPNVWSEDAEEFNPDRFIDLDIDIHGRYVQLIPFGLAPITLGRSVPTVQDTITAPTVLTRPVIDEGVLVQVERVPPTPDT</sequence>
<dbReference type="GO" id="GO:0004497">
    <property type="term" value="F:monooxygenase activity"/>
    <property type="evidence" value="ECO:0007669"/>
    <property type="project" value="InterPro"/>
</dbReference>
<dbReference type="Pfam" id="PF00067">
    <property type="entry name" value="p450"/>
    <property type="match status" value="1"/>
</dbReference>
<reference evidence="2 3" key="1">
    <citation type="submission" date="2024-01" db="EMBL/GenBank/DDBJ databases">
        <title>Genome assemblies of Stephania.</title>
        <authorList>
            <person name="Yang L."/>
        </authorList>
    </citation>
    <scope>NUCLEOTIDE SEQUENCE [LARGE SCALE GENOMIC DNA]</scope>
    <source>
        <strain evidence="2">YNDBR</strain>
        <tissue evidence="2">Leaf</tissue>
    </source>
</reference>
<dbReference type="Gene3D" id="1.10.630.10">
    <property type="entry name" value="Cytochrome P450"/>
    <property type="match status" value="1"/>
</dbReference>
<dbReference type="InterPro" id="IPR036396">
    <property type="entry name" value="Cyt_P450_sf"/>
</dbReference>
<accession>A0AAP0IH07</accession>
<dbReference type="GO" id="GO:0020037">
    <property type="term" value="F:heme binding"/>
    <property type="evidence" value="ECO:0007669"/>
    <property type="project" value="InterPro"/>
</dbReference>
<evidence type="ECO:0000256" key="1">
    <source>
        <dbReference type="ARBA" id="ARBA00010617"/>
    </source>
</evidence>
<dbReference type="SUPFAM" id="SSF48264">
    <property type="entry name" value="Cytochrome P450"/>
    <property type="match status" value="1"/>
</dbReference>
<organism evidence="2 3">
    <name type="scientific">Stephania yunnanensis</name>
    <dbReference type="NCBI Taxonomy" id="152371"/>
    <lineage>
        <taxon>Eukaryota</taxon>
        <taxon>Viridiplantae</taxon>
        <taxon>Streptophyta</taxon>
        <taxon>Embryophyta</taxon>
        <taxon>Tracheophyta</taxon>
        <taxon>Spermatophyta</taxon>
        <taxon>Magnoliopsida</taxon>
        <taxon>Ranunculales</taxon>
        <taxon>Menispermaceae</taxon>
        <taxon>Menispermoideae</taxon>
        <taxon>Cissampelideae</taxon>
        <taxon>Stephania</taxon>
    </lineage>
</organism>
<comment type="caution">
    <text evidence="2">The sequence shown here is derived from an EMBL/GenBank/DDBJ whole genome shotgun (WGS) entry which is preliminary data.</text>
</comment>
<evidence type="ECO:0008006" key="4">
    <source>
        <dbReference type="Google" id="ProtNLM"/>
    </source>
</evidence>
<evidence type="ECO:0000313" key="3">
    <source>
        <dbReference type="Proteomes" id="UP001420932"/>
    </source>
</evidence>
<dbReference type="GO" id="GO:0016705">
    <property type="term" value="F:oxidoreductase activity, acting on paired donors, with incorporation or reduction of molecular oxygen"/>
    <property type="evidence" value="ECO:0007669"/>
    <property type="project" value="InterPro"/>
</dbReference>
<protein>
    <recommendedName>
        <fullName evidence="4">Cytochrome P450</fullName>
    </recommendedName>
</protein>
<dbReference type="Proteomes" id="UP001420932">
    <property type="component" value="Unassembled WGS sequence"/>
</dbReference>
<gene>
    <name evidence="2" type="ORF">Syun_021655</name>
</gene>
<proteinExistence type="inferred from homology"/>